<dbReference type="EMBL" id="SLXM01000001">
    <property type="protein sequence ID" value="TCP28300.1"/>
    <property type="molecule type" value="Genomic_DNA"/>
</dbReference>
<gene>
    <name evidence="1" type="ORF">EV195_101464</name>
</gene>
<sequence length="42" mass="5013">MKHYSKHSITNQFRYSDPGFDLQLCGDKLFILLKEIYYDGIN</sequence>
<comment type="caution">
    <text evidence="1">The sequence shown here is derived from an EMBL/GenBank/DDBJ whole genome shotgun (WGS) entry which is preliminary data.</text>
</comment>
<proteinExistence type="predicted"/>
<reference evidence="1 2" key="1">
    <citation type="submission" date="2019-03" db="EMBL/GenBank/DDBJ databases">
        <title>Genomic Encyclopedia of Type Strains, Phase IV (KMG-IV): sequencing the most valuable type-strain genomes for metagenomic binning, comparative biology and taxonomic classification.</title>
        <authorList>
            <person name="Goeker M."/>
        </authorList>
    </citation>
    <scope>NUCLEOTIDE SEQUENCE [LARGE SCALE GENOMIC DNA]</scope>
    <source>
        <strain evidence="1 2">DSM 14836</strain>
    </source>
</reference>
<protein>
    <submittedName>
        <fullName evidence="1">Uncharacterized protein</fullName>
    </submittedName>
</protein>
<dbReference type="Proteomes" id="UP000294564">
    <property type="component" value="Unassembled WGS sequence"/>
</dbReference>
<keyword evidence="2" id="KW-1185">Reference proteome</keyword>
<name>A0A4R2P0Z8_9FLAO</name>
<organism evidence="1 2">
    <name type="scientific">Tenacibaculum skagerrakense</name>
    <dbReference type="NCBI Taxonomy" id="186571"/>
    <lineage>
        <taxon>Bacteria</taxon>
        <taxon>Pseudomonadati</taxon>
        <taxon>Bacteroidota</taxon>
        <taxon>Flavobacteriia</taxon>
        <taxon>Flavobacteriales</taxon>
        <taxon>Flavobacteriaceae</taxon>
        <taxon>Tenacibaculum</taxon>
    </lineage>
</organism>
<accession>A0A4R2P0Z8</accession>
<evidence type="ECO:0000313" key="1">
    <source>
        <dbReference type="EMBL" id="TCP28300.1"/>
    </source>
</evidence>
<evidence type="ECO:0000313" key="2">
    <source>
        <dbReference type="Proteomes" id="UP000294564"/>
    </source>
</evidence>
<dbReference type="AlphaFoldDB" id="A0A4R2P0Z8"/>